<evidence type="ECO:0000313" key="2">
    <source>
        <dbReference type="EMBL" id="OAU98391.1"/>
    </source>
</evidence>
<dbReference type="PATRIC" id="fig|480.237.peg.1794"/>
<dbReference type="RefSeq" id="WP_064610996.1">
    <property type="nucleotide sequence ID" value="NZ_LXHB01000076.1"/>
</dbReference>
<protein>
    <submittedName>
        <fullName evidence="2">Putative exported protein</fullName>
    </submittedName>
</protein>
<dbReference type="EMBL" id="LXHC01000002">
    <property type="protein sequence ID" value="OAU98391.1"/>
    <property type="molecule type" value="Genomic_DNA"/>
</dbReference>
<keyword evidence="1" id="KW-0472">Membrane</keyword>
<reference evidence="2 3" key="1">
    <citation type="journal article" date="2016" name="Genome Biol. Evol.">
        <title>Comparative Genomic Analyses of the Moraxella catarrhalis Serosensitive and Seroresistant Lineages Demonstrate Their Independent Evolution.</title>
        <authorList>
            <person name="Earl J.P."/>
            <person name="de Vries S.P."/>
            <person name="Ahmed A."/>
            <person name="Powell E."/>
            <person name="Schultz M.P."/>
            <person name="Hermans P.W."/>
            <person name="Hill D.J."/>
            <person name="Zhou Z."/>
            <person name="Constantinidou C.I."/>
            <person name="Hu F.Z."/>
            <person name="Bootsma H.J."/>
            <person name="Ehrlich G.D."/>
        </authorList>
    </citation>
    <scope>NUCLEOTIDE SEQUENCE [LARGE SCALE GENOMIC DNA]</scope>
    <source>
        <strain evidence="2 3">Z7542</strain>
    </source>
</reference>
<dbReference type="eggNOG" id="COG2991">
    <property type="taxonomic scope" value="Bacteria"/>
</dbReference>
<proteinExistence type="predicted"/>
<dbReference type="Pfam" id="PF04400">
    <property type="entry name" value="NqrM"/>
    <property type="match status" value="1"/>
</dbReference>
<sequence length="85" mass="9519">MNDTLNQFIPIFFVTFGIFILFFLFMGVGYFVKKKPLKGSCGGVATLMGDEHCQFCGNDPNKCESNIDKIDDTTRNKLSKIAKQA</sequence>
<dbReference type="AlphaFoldDB" id="A0A198UPX0"/>
<dbReference type="InterPro" id="IPR007495">
    <property type="entry name" value="NqrM"/>
</dbReference>
<dbReference type="PANTHER" id="PTHR40691">
    <property type="entry name" value="(NA+)-NQR MATURATION NQRM"/>
    <property type="match status" value="1"/>
</dbReference>
<name>A0A198UPX0_MORCA</name>
<dbReference type="Proteomes" id="UP000078228">
    <property type="component" value="Unassembled WGS sequence"/>
</dbReference>
<feature type="transmembrane region" description="Helical" evidence="1">
    <location>
        <begin position="12"/>
        <end position="32"/>
    </location>
</feature>
<dbReference type="OrthoDB" id="5296227at2"/>
<keyword evidence="3" id="KW-1185">Reference proteome</keyword>
<evidence type="ECO:0000256" key="1">
    <source>
        <dbReference type="SAM" id="Phobius"/>
    </source>
</evidence>
<comment type="caution">
    <text evidence="2">The sequence shown here is derived from an EMBL/GenBank/DDBJ whole genome shotgun (WGS) entry which is preliminary data.</text>
</comment>
<keyword evidence="1" id="KW-1133">Transmembrane helix</keyword>
<gene>
    <name evidence="2" type="ORF">AO384_0152</name>
</gene>
<dbReference type="PANTHER" id="PTHR40691:SF3">
    <property type="entry name" value="(NA+)-NQR MATURATION NQRM"/>
    <property type="match status" value="1"/>
</dbReference>
<evidence type="ECO:0000313" key="3">
    <source>
        <dbReference type="Proteomes" id="UP000078228"/>
    </source>
</evidence>
<keyword evidence="1" id="KW-0812">Transmembrane</keyword>
<organism evidence="2 3">
    <name type="scientific">Moraxella catarrhalis</name>
    <name type="common">Branhamella catarrhalis</name>
    <dbReference type="NCBI Taxonomy" id="480"/>
    <lineage>
        <taxon>Bacteria</taxon>
        <taxon>Pseudomonadati</taxon>
        <taxon>Pseudomonadota</taxon>
        <taxon>Gammaproteobacteria</taxon>
        <taxon>Moraxellales</taxon>
        <taxon>Moraxellaceae</taxon>
        <taxon>Moraxella</taxon>
    </lineage>
</organism>
<accession>A0A198UPX0</accession>